<organism evidence="3 4">
    <name type="scientific">Stichopus japonicus</name>
    <name type="common">Sea cucumber</name>
    <dbReference type="NCBI Taxonomy" id="307972"/>
    <lineage>
        <taxon>Eukaryota</taxon>
        <taxon>Metazoa</taxon>
        <taxon>Echinodermata</taxon>
        <taxon>Eleutherozoa</taxon>
        <taxon>Echinozoa</taxon>
        <taxon>Holothuroidea</taxon>
        <taxon>Aspidochirotacea</taxon>
        <taxon>Aspidochirotida</taxon>
        <taxon>Stichopodidae</taxon>
        <taxon>Apostichopus</taxon>
    </lineage>
</organism>
<dbReference type="GO" id="GO:0000781">
    <property type="term" value="C:chromosome, telomeric region"/>
    <property type="evidence" value="ECO:0007669"/>
    <property type="project" value="TreeGrafter"/>
</dbReference>
<sequence length="696" mass="78665">MRCDILSRRRRRRFYTKAATREGKVAVHKAEKSLDSTFLVESQLPSISEDDESLVEGEEIIPGINNSHDGSDSDWLSGNLGKANLKLTGDSCNKANTNDLIGEDGCDGNGEKNLLDPICSARTKGRHQSGSSLGRLITEEDLLDTIFFSCDEHKTGRVPPSVLLEYVKMIMISSHLDDTPVIDELANMLDPASMDIAIDLHTYQSAMAKWIKNIQETKPQKLIDLSSSEDESYNVPPLLPQDQVLPSPIEYAIFGYGNSTTSSSDVTGRESREADLTNELEYFKFQVKKLSDQNSKLQNQMESTEENNSQLLNELDTVQKKLRSSELISHRSISIREQNKELQNAMSTMEISNMDTEQKYQVVVEERDVLQLRVKNLMEEIEQAYSDIDEKKSTIDEMQQLMNKLEREFQVTQEKLALQSVELAEKSMQFEDIQEQVKELLTSKAALQTEKNHLEEKVCEMKQELTAACQVLPDNLTYLETEADMEEEVECPAMMHPPLTCSTPYKQPRNPAASISLFSELKAVSSGNTLQPVYGLLPCEANYQTRVSANSPLPDATMEILNKLQEKKEAILGEVQEMLKGSKEKDSFPVNGLSREIVTCINKEMDDILDQLKIVAKAKQLSDERAQKLAKLLAEVTDEKASLIRQFEEAKTKLQQLTYDQQQLELVKAENEILELSIEQEKSRLTLMEQRVTIID</sequence>
<reference evidence="3 4" key="1">
    <citation type="journal article" date="2017" name="PLoS Biol.">
        <title>The sea cucumber genome provides insights into morphological evolution and visceral regeneration.</title>
        <authorList>
            <person name="Zhang X."/>
            <person name="Sun L."/>
            <person name="Yuan J."/>
            <person name="Sun Y."/>
            <person name="Gao Y."/>
            <person name="Zhang L."/>
            <person name="Li S."/>
            <person name="Dai H."/>
            <person name="Hamel J.F."/>
            <person name="Liu C."/>
            <person name="Yu Y."/>
            <person name="Liu S."/>
            <person name="Lin W."/>
            <person name="Guo K."/>
            <person name="Jin S."/>
            <person name="Xu P."/>
            <person name="Storey K.B."/>
            <person name="Huan P."/>
            <person name="Zhang T."/>
            <person name="Zhou Y."/>
            <person name="Zhang J."/>
            <person name="Lin C."/>
            <person name="Li X."/>
            <person name="Xing L."/>
            <person name="Huo D."/>
            <person name="Sun M."/>
            <person name="Wang L."/>
            <person name="Mercier A."/>
            <person name="Li F."/>
            <person name="Yang H."/>
            <person name="Xiang J."/>
        </authorList>
    </citation>
    <scope>NUCLEOTIDE SEQUENCE [LARGE SCALE GENOMIC DNA]</scope>
    <source>
        <strain evidence="3">Shaxun</strain>
        <tissue evidence="3">Muscle</tissue>
    </source>
</reference>
<feature type="domain" description="KASH5-like coiled-coil" evidence="2">
    <location>
        <begin position="273"/>
        <end position="459"/>
    </location>
</feature>
<dbReference type="Pfam" id="PF14662">
    <property type="entry name" value="KASH_CCD"/>
    <property type="match status" value="1"/>
</dbReference>
<feature type="coiled-coil region" evidence="1">
    <location>
        <begin position="626"/>
        <end position="691"/>
    </location>
</feature>
<dbReference type="GO" id="GO:0034397">
    <property type="term" value="P:telomere localization"/>
    <property type="evidence" value="ECO:0007669"/>
    <property type="project" value="InterPro"/>
</dbReference>
<name>A0A2G8KT51_STIJA</name>
<dbReference type="GO" id="GO:0070840">
    <property type="term" value="F:dynein complex binding"/>
    <property type="evidence" value="ECO:0007669"/>
    <property type="project" value="TreeGrafter"/>
</dbReference>
<proteinExistence type="predicted"/>
<gene>
    <name evidence="3" type="ORF">BSL78_11941</name>
</gene>
<dbReference type="GO" id="GO:0090619">
    <property type="term" value="C:meiotic spindle pole"/>
    <property type="evidence" value="ECO:0007669"/>
    <property type="project" value="TreeGrafter"/>
</dbReference>
<dbReference type="STRING" id="307972.A0A2G8KT51"/>
<dbReference type="PANTHER" id="PTHR47300:SF1">
    <property type="entry name" value="PROTEIN KASH5"/>
    <property type="match status" value="1"/>
</dbReference>
<dbReference type="Proteomes" id="UP000230750">
    <property type="component" value="Unassembled WGS sequence"/>
</dbReference>
<evidence type="ECO:0000313" key="4">
    <source>
        <dbReference type="Proteomes" id="UP000230750"/>
    </source>
</evidence>
<keyword evidence="4" id="KW-1185">Reference proteome</keyword>
<keyword evidence="1" id="KW-0175">Coiled coil</keyword>
<dbReference type="InterPro" id="IPR028170">
    <property type="entry name" value="KASH5"/>
</dbReference>
<dbReference type="GO" id="GO:0090220">
    <property type="term" value="P:chromosome localization to nuclear envelope involved in homologous chromosome segregation"/>
    <property type="evidence" value="ECO:0007669"/>
    <property type="project" value="TreeGrafter"/>
</dbReference>
<dbReference type="AlphaFoldDB" id="A0A2G8KT51"/>
<dbReference type="OrthoDB" id="10062605at2759"/>
<dbReference type="GO" id="GO:0000800">
    <property type="term" value="C:lateral element"/>
    <property type="evidence" value="ECO:0007669"/>
    <property type="project" value="TreeGrafter"/>
</dbReference>
<dbReference type="EMBL" id="MRZV01000386">
    <property type="protein sequence ID" value="PIK51152.1"/>
    <property type="molecule type" value="Genomic_DNA"/>
</dbReference>
<evidence type="ECO:0000256" key="1">
    <source>
        <dbReference type="SAM" id="Coils"/>
    </source>
</evidence>
<dbReference type="GO" id="GO:0007129">
    <property type="term" value="P:homologous chromosome pairing at meiosis"/>
    <property type="evidence" value="ECO:0007669"/>
    <property type="project" value="TreeGrafter"/>
</dbReference>
<accession>A0A2G8KT51</accession>
<dbReference type="InterPro" id="IPR028168">
    <property type="entry name" value="KASH5_CC"/>
</dbReference>
<protein>
    <recommendedName>
        <fullName evidence="2">KASH5-like coiled-coil domain-containing protein</fullName>
    </recommendedName>
</protein>
<dbReference type="GO" id="GO:0051653">
    <property type="term" value="P:spindle localization"/>
    <property type="evidence" value="ECO:0007669"/>
    <property type="project" value="TreeGrafter"/>
</dbReference>
<evidence type="ECO:0000313" key="3">
    <source>
        <dbReference type="EMBL" id="PIK51152.1"/>
    </source>
</evidence>
<evidence type="ECO:0000259" key="2">
    <source>
        <dbReference type="Pfam" id="PF14662"/>
    </source>
</evidence>
<dbReference type="GO" id="GO:0005640">
    <property type="term" value="C:nuclear outer membrane"/>
    <property type="evidence" value="ECO:0007669"/>
    <property type="project" value="TreeGrafter"/>
</dbReference>
<feature type="coiled-coil region" evidence="1">
    <location>
        <begin position="287"/>
        <end position="457"/>
    </location>
</feature>
<dbReference type="PANTHER" id="PTHR47300">
    <property type="entry name" value="PROTEIN KASH5"/>
    <property type="match status" value="1"/>
</dbReference>
<dbReference type="GO" id="GO:0051225">
    <property type="term" value="P:spindle assembly"/>
    <property type="evidence" value="ECO:0007669"/>
    <property type="project" value="TreeGrafter"/>
</dbReference>
<dbReference type="GO" id="GO:0034993">
    <property type="term" value="C:meiotic nuclear membrane microtubule tethering complex"/>
    <property type="evidence" value="ECO:0007669"/>
    <property type="project" value="InterPro"/>
</dbReference>
<comment type="caution">
    <text evidence="3">The sequence shown here is derived from an EMBL/GenBank/DDBJ whole genome shotgun (WGS) entry which is preliminary data.</text>
</comment>
<dbReference type="GO" id="GO:0007015">
    <property type="term" value="P:actin filament organization"/>
    <property type="evidence" value="ECO:0007669"/>
    <property type="project" value="TreeGrafter"/>
</dbReference>